<organism evidence="1 2">
    <name type="scientific">Pandoraea morbifera</name>
    <dbReference type="NCBI Taxonomy" id="2508300"/>
    <lineage>
        <taxon>Bacteria</taxon>
        <taxon>Pseudomonadati</taxon>
        <taxon>Pseudomonadota</taxon>
        <taxon>Betaproteobacteria</taxon>
        <taxon>Burkholderiales</taxon>
        <taxon>Burkholderiaceae</taxon>
        <taxon>Pandoraea</taxon>
    </lineage>
</organism>
<keyword evidence="2" id="KW-1185">Reference proteome</keyword>
<accession>A0A5E4XYI2</accession>
<evidence type="ECO:0000313" key="1">
    <source>
        <dbReference type="EMBL" id="VVE41162.1"/>
    </source>
</evidence>
<dbReference type="EMBL" id="CABPSD010000016">
    <property type="protein sequence ID" value="VVE41162.1"/>
    <property type="molecule type" value="Genomic_DNA"/>
</dbReference>
<dbReference type="Proteomes" id="UP000368474">
    <property type="component" value="Unassembled WGS sequence"/>
</dbReference>
<proteinExistence type="predicted"/>
<reference evidence="1 2" key="1">
    <citation type="submission" date="2019-08" db="EMBL/GenBank/DDBJ databases">
        <authorList>
            <person name="Peeters C."/>
        </authorList>
    </citation>
    <scope>NUCLEOTIDE SEQUENCE [LARGE SCALE GENOMIC DNA]</scope>
    <source>
        <strain evidence="1 2">LMG 31116</strain>
    </source>
</reference>
<gene>
    <name evidence="1" type="ORF">PMO31116_04128</name>
</gene>
<dbReference type="AlphaFoldDB" id="A0A5E4XYI2"/>
<name>A0A5E4XYI2_9BURK</name>
<dbReference type="RefSeq" id="WP_150568298.1">
    <property type="nucleotide sequence ID" value="NZ_CABPSD010000016.1"/>
</dbReference>
<protein>
    <submittedName>
        <fullName evidence="1">Uncharacterized protein</fullName>
    </submittedName>
</protein>
<evidence type="ECO:0000313" key="2">
    <source>
        <dbReference type="Proteomes" id="UP000368474"/>
    </source>
</evidence>
<sequence>MARVLPKARAGAVWYVRLPGETRLRKARITEITWLTIELQFGAFRLRRYAACDITLVEPVHHPLPLPPMPRVPQPKEVF</sequence>